<evidence type="ECO:0000256" key="9">
    <source>
        <dbReference type="ARBA" id="ARBA00048132"/>
    </source>
</evidence>
<evidence type="ECO:0000256" key="3">
    <source>
        <dbReference type="ARBA" id="ARBA00018719"/>
    </source>
</evidence>
<evidence type="ECO:0000256" key="1">
    <source>
        <dbReference type="ARBA" id="ARBA00009333"/>
    </source>
</evidence>
<evidence type="ECO:0000313" key="14">
    <source>
        <dbReference type="Proteomes" id="UP000509791"/>
    </source>
</evidence>
<keyword evidence="11" id="KW-0521">NADP</keyword>
<evidence type="ECO:0000313" key="13">
    <source>
        <dbReference type="EMBL" id="CAD0153056.1"/>
    </source>
</evidence>
<evidence type="ECO:0000256" key="10">
    <source>
        <dbReference type="RuleBase" id="RU003880"/>
    </source>
</evidence>
<organism evidence="13 14">
    <name type="scientific">Streptococcus thermophilus</name>
    <dbReference type="NCBI Taxonomy" id="1308"/>
    <lineage>
        <taxon>Bacteria</taxon>
        <taxon>Bacillati</taxon>
        <taxon>Bacillota</taxon>
        <taxon>Bacilli</taxon>
        <taxon>Lactobacillales</taxon>
        <taxon>Streptococcaceae</taxon>
        <taxon>Streptococcus</taxon>
    </lineage>
</organism>
<dbReference type="PANTHER" id="PTHR48105">
    <property type="entry name" value="THIOREDOXIN REDUCTASE 1-RELATED-RELATED"/>
    <property type="match status" value="1"/>
</dbReference>
<dbReference type="PRINTS" id="PR00469">
    <property type="entry name" value="PNDRDTASEII"/>
</dbReference>
<proteinExistence type="inferred from homology"/>
<reference evidence="13 14" key="1">
    <citation type="submission" date="2020-06" db="EMBL/GenBank/DDBJ databases">
        <authorList>
            <person name="Chuat V."/>
        </authorList>
    </citation>
    <scope>NUCLEOTIDE SEQUENCE [LARGE SCALE GENOMIC DNA]</scope>
    <source>
        <strain evidence="13">STH_CIRM_998</strain>
    </source>
</reference>
<evidence type="ECO:0000259" key="12">
    <source>
        <dbReference type="Pfam" id="PF07992"/>
    </source>
</evidence>
<dbReference type="Proteomes" id="UP000509791">
    <property type="component" value="Chromosome"/>
</dbReference>
<keyword evidence="6 10" id="KW-0560">Oxidoreductase</keyword>
<evidence type="ECO:0000256" key="7">
    <source>
        <dbReference type="ARBA" id="ARBA00023157"/>
    </source>
</evidence>
<name>A0A7U7C422_STRTR</name>
<comment type="similarity">
    <text evidence="1 10">Belongs to the class-II pyridine nucleotide-disulfide oxidoreductase family.</text>
</comment>
<keyword evidence="4 10" id="KW-0285">Flavoprotein</keyword>
<dbReference type="InterPro" id="IPR050097">
    <property type="entry name" value="Ferredoxin-NADP_redctase_2"/>
</dbReference>
<comment type="cofactor">
    <cofactor evidence="11">
        <name>FAD</name>
        <dbReference type="ChEBI" id="CHEBI:57692"/>
    </cofactor>
    <text evidence="11">Binds 1 FAD per subunit.</text>
</comment>
<dbReference type="InterPro" id="IPR008255">
    <property type="entry name" value="Pyr_nucl-diS_OxRdtase_2_AS"/>
</dbReference>
<protein>
    <recommendedName>
        <fullName evidence="3 10">Thioredoxin reductase</fullName>
        <ecNumber evidence="10">1.8.1.9</ecNumber>
    </recommendedName>
</protein>
<dbReference type="EMBL" id="LR822027">
    <property type="protein sequence ID" value="CAD0153056.1"/>
    <property type="molecule type" value="Genomic_DNA"/>
</dbReference>
<dbReference type="EC" id="1.8.1.9" evidence="10"/>
<dbReference type="PROSITE" id="PS00573">
    <property type="entry name" value="PYRIDINE_REDOX_2"/>
    <property type="match status" value="1"/>
</dbReference>
<keyword evidence="7" id="KW-1015">Disulfide bond</keyword>
<keyword evidence="8 10" id="KW-0676">Redox-active center</keyword>
<dbReference type="Pfam" id="PF07992">
    <property type="entry name" value="Pyr_redox_2"/>
    <property type="match status" value="1"/>
</dbReference>
<evidence type="ECO:0000256" key="6">
    <source>
        <dbReference type="ARBA" id="ARBA00023002"/>
    </source>
</evidence>
<dbReference type="GO" id="GO:0019430">
    <property type="term" value="P:removal of superoxide radicals"/>
    <property type="evidence" value="ECO:0007669"/>
    <property type="project" value="UniProtKB-UniRule"/>
</dbReference>
<evidence type="ECO:0000256" key="4">
    <source>
        <dbReference type="ARBA" id="ARBA00022630"/>
    </source>
</evidence>
<evidence type="ECO:0000256" key="5">
    <source>
        <dbReference type="ARBA" id="ARBA00022827"/>
    </source>
</evidence>
<dbReference type="InterPro" id="IPR036188">
    <property type="entry name" value="FAD/NAD-bd_sf"/>
</dbReference>
<evidence type="ECO:0000256" key="11">
    <source>
        <dbReference type="RuleBase" id="RU003881"/>
    </source>
</evidence>
<dbReference type="PRINTS" id="PR00368">
    <property type="entry name" value="FADPNR"/>
</dbReference>
<dbReference type="GO" id="GO:0005737">
    <property type="term" value="C:cytoplasm"/>
    <property type="evidence" value="ECO:0007669"/>
    <property type="project" value="InterPro"/>
</dbReference>
<feature type="domain" description="FAD/NAD(P)-binding" evidence="12">
    <location>
        <begin position="2"/>
        <end position="289"/>
    </location>
</feature>
<dbReference type="NCBIfam" id="TIGR01292">
    <property type="entry name" value="TRX_reduct"/>
    <property type="match status" value="1"/>
</dbReference>
<gene>
    <name evidence="13" type="primary">trxB</name>
    <name evidence="13" type="ORF">STHERMO_1775</name>
</gene>
<evidence type="ECO:0000256" key="8">
    <source>
        <dbReference type="ARBA" id="ARBA00023284"/>
    </source>
</evidence>
<accession>A0A7U7C422</accession>
<keyword evidence="5 10" id="KW-0274">FAD</keyword>
<dbReference type="GO" id="GO:0004791">
    <property type="term" value="F:thioredoxin-disulfide reductase (NADPH) activity"/>
    <property type="evidence" value="ECO:0007669"/>
    <property type="project" value="UniProtKB-UniRule"/>
</dbReference>
<comment type="catalytic activity">
    <reaction evidence="9 10">
        <text>[thioredoxin]-dithiol + NADP(+) = [thioredoxin]-disulfide + NADPH + H(+)</text>
        <dbReference type="Rhea" id="RHEA:20345"/>
        <dbReference type="Rhea" id="RHEA-COMP:10698"/>
        <dbReference type="Rhea" id="RHEA-COMP:10700"/>
        <dbReference type="ChEBI" id="CHEBI:15378"/>
        <dbReference type="ChEBI" id="CHEBI:29950"/>
        <dbReference type="ChEBI" id="CHEBI:50058"/>
        <dbReference type="ChEBI" id="CHEBI:57783"/>
        <dbReference type="ChEBI" id="CHEBI:58349"/>
        <dbReference type="EC" id="1.8.1.9"/>
    </reaction>
</comment>
<dbReference type="InterPro" id="IPR023753">
    <property type="entry name" value="FAD/NAD-binding_dom"/>
</dbReference>
<comment type="subunit">
    <text evidence="2 10">Homodimer.</text>
</comment>
<evidence type="ECO:0000256" key="2">
    <source>
        <dbReference type="ARBA" id="ARBA00011738"/>
    </source>
</evidence>
<dbReference type="SUPFAM" id="SSF51905">
    <property type="entry name" value="FAD/NAD(P)-binding domain"/>
    <property type="match status" value="1"/>
</dbReference>
<dbReference type="AlphaFoldDB" id="A0A7U7C422"/>
<dbReference type="Gene3D" id="3.50.50.60">
    <property type="entry name" value="FAD/NAD(P)-binding domain"/>
    <property type="match status" value="2"/>
</dbReference>
<sequence>MYDTIVIGAGPAGMTAALYAARANLKVATLEQGAPGGQMNNTSDIENYPGFENISGPELSMKMFEPLEKLGVENLYGIVSGIEDRGNYKVVKTGDEEYQTKTVIIATGAKHRRIGVAGEEEYNSRGVSYCAVCDGAFFRNQDLLVVGGGDSAVEEGVYLTRFANSVTIVHRRDKLRAQKVLQARAFANEKVKFIWDSVVEKIKGDDIKVRSVDIKNVKTGEVTNHEFGGVFVYVGLDPVSDYLTGLDITDQDGWVITDDKMATSVPGIFAIGDVRRKDLRQITTAVGEGATAGIEAYNYVTALGDK</sequence>
<dbReference type="InterPro" id="IPR005982">
    <property type="entry name" value="Thioredox_Rdtase"/>
</dbReference>